<evidence type="ECO:0000313" key="1">
    <source>
        <dbReference type="EMBL" id="OWQ97540.1"/>
    </source>
</evidence>
<evidence type="ECO:0000313" key="2">
    <source>
        <dbReference type="Proteomes" id="UP000197361"/>
    </source>
</evidence>
<organism evidence="1 2">
    <name type="scientific">Sphingopyxis bauzanensis</name>
    <dbReference type="NCBI Taxonomy" id="651663"/>
    <lineage>
        <taxon>Bacteria</taxon>
        <taxon>Pseudomonadati</taxon>
        <taxon>Pseudomonadota</taxon>
        <taxon>Alphaproteobacteria</taxon>
        <taxon>Sphingomonadales</taxon>
        <taxon>Sphingomonadaceae</taxon>
        <taxon>Sphingopyxis</taxon>
    </lineage>
</organism>
<dbReference type="EMBL" id="NISK01000002">
    <property type="protein sequence ID" value="OWQ97540.1"/>
    <property type="molecule type" value="Genomic_DNA"/>
</dbReference>
<accession>A0A246JWV2</accession>
<gene>
    <name evidence="1" type="ORF">CDQ92_11050</name>
</gene>
<dbReference type="OrthoDB" id="7509874at2"/>
<comment type="caution">
    <text evidence="1">The sequence shown here is derived from an EMBL/GenBank/DDBJ whole genome shotgun (WGS) entry which is preliminary data.</text>
</comment>
<keyword evidence="2" id="KW-1185">Reference proteome</keyword>
<sequence>MADVAADVLEARAIALMREALELFDSGGGSDASAALQHAIDIAERQRPMTEHDIFDSELANRILGPLELAPRGYHLRMGMPRDLILQDAGGPDRSDWARH</sequence>
<dbReference type="Proteomes" id="UP000197361">
    <property type="component" value="Unassembled WGS sequence"/>
</dbReference>
<reference evidence="1 2" key="1">
    <citation type="journal article" date="2010" name="Int. J. Syst. Evol. Microbiol.">
        <title>Sphingopyxis bauzanensis sp. nov., a psychrophilic bacterium isolated from soil.</title>
        <authorList>
            <person name="Zhang D.C."/>
            <person name="Liu H.C."/>
            <person name="Xin Y.H."/>
            <person name="Zhou Y.G."/>
            <person name="Schinner F."/>
            <person name="Margesin R."/>
        </authorList>
    </citation>
    <scope>NUCLEOTIDE SEQUENCE [LARGE SCALE GENOMIC DNA]</scope>
    <source>
        <strain evidence="1 2">DSM 22271</strain>
    </source>
</reference>
<protein>
    <submittedName>
        <fullName evidence="1">Uncharacterized protein</fullName>
    </submittedName>
</protein>
<proteinExistence type="predicted"/>
<name>A0A246JWV2_9SPHN</name>
<dbReference type="AlphaFoldDB" id="A0A246JWV2"/>
<dbReference type="RefSeq" id="WP_088441389.1">
    <property type="nucleotide sequence ID" value="NZ_BMMC01000013.1"/>
</dbReference>